<dbReference type="InterPro" id="IPR036567">
    <property type="entry name" value="RHF-like"/>
</dbReference>
<dbReference type="InterPro" id="IPR003489">
    <property type="entry name" value="RHF/RaiA"/>
</dbReference>
<evidence type="ECO:0000313" key="2">
    <source>
        <dbReference type="Proteomes" id="UP000028715"/>
    </source>
</evidence>
<keyword evidence="2" id="KW-1185">Reference proteome</keyword>
<dbReference type="Proteomes" id="UP000028715">
    <property type="component" value="Unassembled WGS sequence"/>
</dbReference>
<accession>A0A085ZRS5</accession>
<gene>
    <name evidence="1" type="ORF">IW19_17215</name>
</gene>
<dbReference type="EMBL" id="JPRL01000001">
    <property type="protein sequence ID" value="KFF07139.1"/>
    <property type="molecule type" value="Genomic_DNA"/>
</dbReference>
<dbReference type="AlphaFoldDB" id="A0A085ZRS5"/>
<dbReference type="eggNOG" id="COG1544">
    <property type="taxonomic scope" value="Bacteria"/>
</dbReference>
<dbReference type="Gene3D" id="3.30.160.100">
    <property type="entry name" value="Ribosome hibernation promotion factor-like"/>
    <property type="match status" value="1"/>
</dbReference>
<proteinExistence type="predicted"/>
<reference evidence="1 2" key="1">
    <citation type="submission" date="2014-07" db="EMBL/GenBank/DDBJ databases">
        <title>Genome of Flavobacterium reichenbachii LMG 25512.</title>
        <authorList>
            <person name="Stropko S.J."/>
            <person name="Pipes S.E."/>
            <person name="Newman J.D."/>
        </authorList>
    </citation>
    <scope>NUCLEOTIDE SEQUENCE [LARGE SCALE GENOMIC DNA]</scope>
    <source>
        <strain evidence="1 2">LMG 25512</strain>
    </source>
</reference>
<comment type="caution">
    <text evidence="1">The sequence shown here is derived from an EMBL/GenBank/DDBJ whole genome shotgun (WGS) entry which is preliminary data.</text>
</comment>
<dbReference type="Pfam" id="PF02482">
    <property type="entry name" value="Ribosomal_S30AE"/>
    <property type="match status" value="1"/>
</dbReference>
<dbReference type="STRING" id="362418.IW19_17215"/>
<protein>
    <submittedName>
        <fullName evidence="1">Ribosomal subunit interface protein</fullName>
    </submittedName>
</protein>
<dbReference type="RefSeq" id="WP_035686430.1">
    <property type="nucleotide sequence ID" value="NZ_JPRL01000001.1"/>
</dbReference>
<sequence length="104" mass="11813">MKVQINTDKNIEGSARLESYFSAEIEKSLDRFEDKITRVEVHFGDENGEKFSLNDKKCVIEIRPVKLQPITVTEHSDTLEKAFSGALAKAKKVLTTTYEKINAH</sequence>
<name>A0A085ZRS5_9FLAO</name>
<evidence type="ECO:0000313" key="1">
    <source>
        <dbReference type="EMBL" id="KFF07139.1"/>
    </source>
</evidence>
<organism evidence="1 2">
    <name type="scientific">Flavobacterium reichenbachii</name>
    <dbReference type="NCBI Taxonomy" id="362418"/>
    <lineage>
        <taxon>Bacteria</taxon>
        <taxon>Pseudomonadati</taxon>
        <taxon>Bacteroidota</taxon>
        <taxon>Flavobacteriia</taxon>
        <taxon>Flavobacteriales</taxon>
        <taxon>Flavobacteriaceae</taxon>
        <taxon>Flavobacterium</taxon>
    </lineage>
</organism>
<dbReference type="OrthoDB" id="121633at2"/>
<dbReference type="SUPFAM" id="SSF69754">
    <property type="entry name" value="Ribosome binding protein Y (YfiA homologue)"/>
    <property type="match status" value="1"/>
</dbReference>